<dbReference type="Pfam" id="PF05193">
    <property type="entry name" value="Peptidase_M16_C"/>
    <property type="match status" value="1"/>
</dbReference>
<dbReference type="RefSeq" id="WP_264789480.1">
    <property type="nucleotide sequence ID" value="NZ_AP026867.1"/>
</dbReference>
<dbReference type="AlphaFoldDB" id="A0A916DWR0"/>
<dbReference type="Proteomes" id="UP001060919">
    <property type="component" value="Chromosome"/>
</dbReference>
<sequence>MINRSKAPQIQTVESLALHQPNLHQLDNGIPVYEINLGSQNVIKLELIFEAGRWYEKEKLIARATSQLLKAGSHQYNAGQLADFFEYYGAKLSIYDGFNTVNVQVYCLSKHLKTLLPMLQELLTVPAFPEEELHKLIKRNKQNLKVQLQKNDVVAYRLFTEELFGSEHPYGYNSSDRHYNQINIPKIQQHFQDNYTANDCTIIISGKTSSQTLQLLNQYFGTLPTFQTTTPLNWELTPDIGGKKIHQTISEESLQASIRIGRRTFSRAHPDCDQFYMLNMVLGGYFGARLMQNLRERHGFTYGVYSSIETLSSSGYWYIHTDVGKDVKDAALAEIYGEIARLQDTAISKEEMEMVRNYTLGMQLTSLDGVFNIAGIIKSLVTAGLNQQHYYQFIDTIRTIHPDQIQQMAQKYLNPDDLLEVVIE</sequence>
<dbReference type="GO" id="GO:0046872">
    <property type="term" value="F:metal ion binding"/>
    <property type="evidence" value="ECO:0007669"/>
    <property type="project" value="InterPro"/>
</dbReference>
<protein>
    <submittedName>
        <fullName evidence="3">Insulinase family protein</fullName>
    </submittedName>
</protein>
<accession>A0A916DWR0</accession>
<evidence type="ECO:0000313" key="4">
    <source>
        <dbReference type="Proteomes" id="UP001060919"/>
    </source>
</evidence>
<dbReference type="InterPro" id="IPR050361">
    <property type="entry name" value="MPP/UQCRC_Complex"/>
</dbReference>
<evidence type="ECO:0000259" key="2">
    <source>
        <dbReference type="Pfam" id="PF05193"/>
    </source>
</evidence>
<name>A0A916DWR0_9BACT</name>
<dbReference type="Pfam" id="PF00675">
    <property type="entry name" value="Peptidase_M16"/>
    <property type="match status" value="1"/>
</dbReference>
<reference evidence="3" key="1">
    <citation type="submission" date="2022-09" db="EMBL/GenBank/DDBJ databases">
        <title>Aureispira anguillicida sp. nov., isolated from Leptocephalus of Japanese eel Anguilla japonica.</title>
        <authorList>
            <person name="Yuasa K."/>
            <person name="Mekata T."/>
            <person name="Ikunari K."/>
        </authorList>
    </citation>
    <scope>NUCLEOTIDE SEQUENCE</scope>
    <source>
        <strain evidence="3">EL160426</strain>
    </source>
</reference>
<dbReference type="InterPro" id="IPR011249">
    <property type="entry name" value="Metalloenz_LuxS/M16"/>
</dbReference>
<dbReference type="KEGG" id="aup:AsAng_0050400"/>
<evidence type="ECO:0000313" key="3">
    <source>
        <dbReference type="EMBL" id="BDS14261.1"/>
    </source>
</evidence>
<feature type="domain" description="Peptidase M16 N-terminal" evidence="1">
    <location>
        <begin position="44"/>
        <end position="148"/>
    </location>
</feature>
<gene>
    <name evidence="3" type="ORF">AsAng_0050400</name>
</gene>
<evidence type="ECO:0000259" key="1">
    <source>
        <dbReference type="Pfam" id="PF00675"/>
    </source>
</evidence>
<proteinExistence type="predicted"/>
<keyword evidence="4" id="KW-1185">Reference proteome</keyword>
<dbReference type="PANTHER" id="PTHR11851:SF224">
    <property type="entry name" value="PROCESSING PROTEASE"/>
    <property type="match status" value="1"/>
</dbReference>
<dbReference type="PANTHER" id="PTHR11851">
    <property type="entry name" value="METALLOPROTEASE"/>
    <property type="match status" value="1"/>
</dbReference>
<organism evidence="3 4">
    <name type="scientific">Aureispira anguillae</name>
    <dbReference type="NCBI Taxonomy" id="2864201"/>
    <lineage>
        <taxon>Bacteria</taxon>
        <taxon>Pseudomonadati</taxon>
        <taxon>Bacteroidota</taxon>
        <taxon>Saprospiria</taxon>
        <taxon>Saprospirales</taxon>
        <taxon>Saprospiraceae</taxon>
        <taxon>Aureispira</taxon>
    </lineage>
</organism>
<dbReference type="InterPro" id="IPR011765">
    <property type="entry name" value="Pept_M16_N"/>
</dbReference>
<dbReference type="EMBL" id="AP026867">
    <property type="protein sequence ID" value="BDS14261.1"/>
    <property type="molecule type" value="Genomic_DNA"/>
</dbReference>
<dbReference type="Gene3D" id="3.30.830.10">
    <property type="entry name" value="Metalloenzyme, LuxS/M16 peptidase-like"/>
    <property type="match status" value="2"/>
</dbReference>
<dbReference type="InterPro" id="IPR007863">
    <property type="entry name" value="Peptidase_M16_C"/>
</dbReference>
<feature type="domain" description="Peptidase M16 C-terminal" evidence="2">
    <location>
        <begin position="182"/>
        <end position="357"/>
    </location>
</feature>
<dbReference type="SUPFAM" id="SSF63411">
    <property type="entry name" value="LuxS/MPP-like metallohydrolase"/>
    <property type="match status" value="2"/>
</dbReference>